<dbReference type="Pfam" id="PF01548">
    <property type="entry name" value="DEDD_Tnp_IS110"/>
    <property type="match status" value="1"/>
</dbReference>
<feature type="domain" description="Transposase IS116/IS110/IS902 C-terminal" evidence="3">
    <location>
        <begin position="210"/>
        <end position="288"/>
    </location>
</feature>
<keyword evidence="5" id="KW-1185">Reference proteome</keyword>
<reference evidence="4 5" key="1">
    <citation type="submission" date="2010-12" db="EMBL/GenBank/DDBJ databases">
        <title>Whole genome sequence of Acidiphilium multivorum AIU301.</title>
        <authorList>
            <person name="Narita-Yamada S."/>
            <person name="Nakamura S."/>
            <person name="Ito N."/>
            <person name="Takarada H."/>
            <person name="Katano Y."/>
            <person name="Nakazawa H."/>
            <person name="Hosoyama A."/>
            <person name="Yamada R."/>
            <person name="Fujita N."/>
        </authorList>
    </citation>
    <scope>NUCLEOTIDE SEQUENCE [LARGE SCALE GENOMIC DNA]</scope>
    <source>
        <strain evidence="5">DSM 11245 / JCM 8867 / AIU301</strain>
    </source>
</reference>
<dbReference type="AlphaFoldDB" id="F0J011"/>
<dbReference type="NCBIfam" id="NF033542">
    <property type="entry name" value="transpos_IS110"/>
    <property type="match status" value="1"/>
</dbReference>
<gene>
    <name evidence="4" type="ordered locus">ACMV_20240</name>
</gene>
<accession>F0J011</accession>
<evidence type="ECO:0000313" key="4">
    <source>
        <dbReference type="EMBL" id="BAJ81371.1"/>
    </source>
</evidence>
<evidence type="ECO:0000256" key="1">
    <source>
        <dbReference type="SAM" id="Coils"/>
    </source>
</evidence>
<proteinExistence type="predicted"/>
<evidence type="ECO:0000259" key="2">
    <source>
        <dbReference type="Pfam" id="PF01548"/>
    </source>
</evidence>
<sequence length="338" mass="37077">MEFKRISIDTSKHVFTIHGVDDQERPLLRREIRRAQVEPFFVKLAPTEVVLEACAGSHHWGRVLGGMGHRVRLIPPQYVKPFVKRSKNDRNDAEAISEAASRPTMRTVPVKSVDEQAAAIIVKHRELLVNQRTQAINALRGHAAEFGIVAAKGCANVSALLVLLSAEEAIPAIAKAMFEQMGQHVTDLDAKIDALERQLLEQHKANAVSKLLAAIPGVGAITAITMALNVNPANFETGRHFAAWLGLTPREHSTGGKHRMGKISKAGNERLRQLLVVGAMAVIRFAKPGSKSATAWLLQLLERKPRKVAAIALANKMARIIWAMMARGEAYRRQPVAA</sequence>
<dbReference type="HOGENOM" id="CLU_036902_3_1_5"/>
<dbReference type="EMBL" id="AP012035">
    <property type="protein sequence ID" value="BAJ81371.1"/>
    <property type="molecule type" value="Genomic_DNA"/>
</dbReference>
<evidence type="ECO:0000259" key="3">
    <source>
        <dbReference type="Pfam" id="PF02371"/>
    </source>
</evidence>
<organism evidence="4 5">
    <name type="scientific">Acidiphilium multivorum (strain DSM 11245 / JCM 8867 / NBRC 100883 / AIU 301)</name>
    <dbReference type="NCBI Taxonomy" id="926570"/>
    <lineage>
        <taxon>Bacteria</taxon>
        <taxon>Pseudomonadati</taxon>
        <taxon>Pseudomonadota</taxon>
        <taxon>Alphaproteobacteria</taxon>
        <taxon>Acetobacterales</taxon>
        <taxon>Acidocellaceae</taxon>
        <taxon>Acidiphilium</taxon>
    </lineage>
</organism>
<dbReference type="InterPro" id="IPR003346">
    <property type="entry name" value="Transposase_20"/>
</dbReference>
<dbReference type="GO" id="GO:0006313">
    <property type="term" value="P:DNA transposition"/>
    <property type="evidence" value="ECO:0007669"/>
    <property type="project" value="InterPro"/>
</dbReference>
<dbReference type="Proteomes" id="UP000007100">
    <property type="component" value="Chromosome"/>
</dbReference>
<feature type="coiled-coil region" evidence="1">
    <location>
        <begin position="178"/>
        <end position="205"/>
    </location>
</feature>
<dbReference type="InterPro" id="IPR047650">
    <property type="entry name" value="Transpos_IS110"/>
</dbReference>
<dbReference type="RefSeq" id="WP_013640371.1">
    <property type="nucleotide sequence ID" value="NC_015186.1"/>
</dbReference>
<keyword evidence="1" id="KW-0175">Coiled coil</keyword>
<dbReference type="PANTHER" id="PTHR33055">
    <property type="entry name" value="TRANSPOSASE FOR INSERTION SEQUENCE ELEMENT IS1111A"/>
    <property type="match status" value="1"/>
</dbReference>
<dbReference type="GO" id="GO:0003677">
    <property type="term" value="F:DNA binding"/>
    <property type="evidence" value="ECO:0007669"/>
    <property type="project" value="InterPro"/>
</dbReference>
<name>F0J011_ACIMA</name>
<dbReference type="InterPro" id="IPR002525">
    <property type="entry name" value="Transp_IS110-like_N"/>
</dbReference>
<dbReference type="Pfam" id="PF02371">
    <property type="entry name" value="Transposase_20"/>
    <property type="match status" value="1"/>
</dbReference>
<dbReference type="PANTHER" id="PTHR33055:SF3">
    <property type="entry name" value="PUTATIVE TRANSPOSASE FOR IS117-RELATED"/>
    <property type="match status" value="1"/>
</dbReference>
<evidence type="ECO:0000313" key="5">
    <source>
        <dbReference type="Proteomes" id="UP000007100"/>
    </source>
</evidence>
<protein>
    <submittedName>
        <fullName evidence="4">Putative transposase for insertion sequence element</fullName>
    </submittedName>
</protein>
<feature type="domain" description="Transposase IS110-like N-terminal" evidence="2">
    <location>
        <begin position="8"/>
        <end position="142"/>
    </location>
</feature>
<dbReference type="OrthoDB" id="5289737at2"/>
<dbReference type="KEGG" id="amv:ACMV_20240"/>
<dbReference type="GO" id="GO:0004803">
    <property type="term" value="F:transposase activity"/>
    <property type="evidence" value="ECO:0007669"/>
    <property type="project" value="InterPro"/>
</dbReference>